<dbReference type="Pfam" id="PF08454">
    <property type="entry name" value="RIH_assoc"/>
    <property type="match status" value="1"/>
</dbReference>
<dbReference type="InterPro" id="IPR000699">
    <property type="entry name" value="RIH_dom"/>
</dbReference>
<evidence type="ECO:0000259" key="12">
    <source>
        <dbReference type="PROSITE" id="PS50919"/>
    </source>
</evidence>
<dbReference type="GO" id="GO:0005262">
    <property type="term" value="F:calcium channel activity"/>
    <property type="evidence" value="ECO:0007669"/>
    <property type="project" value="InterPro"/>
</dbReference>
<comment type="subcellular location">
    <subcellularLocation>
        <location evidence="1">Endomembrane system</location>
        <topology evidence="1">Multi-pass membrane protein</topology>
    </subcellularLocation>
</comment>
<feature type="region of interest" description="Disordered" evidence="10">
    <location>
        <begin position="404"/>
        <end position="454"/>
    </location>
</feature>
<evidence type="ECO:0000256" key="10">
    <source>
        <dbReference type="SAM" id="MobiDB-lite"/>
    </source>
</evidence>
<accession>A0A836B9Y3</accession>
<feature type="transmembrane region" description="Helical" evidence="11">
    <location>
        <begin position="2989"/>
        <end position="3010"/>
    </location>
</feature>
<evidence type="ECO:0000256" key="8">
    <source>
        <dbReference type="ARBA" id="ARBA00023286"/>
    </source>
</evidence>
<keyword evidence="4" id="KW-0677">Repeat</keyword>
<evidence type="ECO:0000256" key="9">
    <source>
        <dbReference type="ARBA" id="ARBA00023303"/>
    </source>
</evidence>
<evidence type="ECO:0000313" key="14">
    <source>
        <dbReference type="Proteomes" id="UP000613740"/>
    </source>
</evidence>
<organism evidence="13 14">
    <name type="scientific">Chlamydomonas schloesseri</name>
    <dbReference type="NCBI Taxonomy" id="2026947"/>
    <lineage>
        <taxon>Eukaryota</taxon>
        <taxon>Viridiplantae</taxon>
        <taxon>Chlorophyta</taxon>
        <taxon>core chlorophytes</taxon>
        <taxon>Chlorophyceae</taxon>
        <taxon>CS clade</taxon>
        <taxon>Chlamydomonadales</taxon>
        <taxon>Chlamydomonadaceae</taxon>
        <taxon>Chlamydomonas</taxon>
    </lineage>
</organism>
<dbReference type="SUPFAM" id="SSF82109">
    <property type="entry name" value="MIR domain"/>
    <property type="match status" value="2"/>
</dbReference>
<dbReference type="Gene3D" id="2.80.10.50">
    <property type="match status" value="2"/>
</dbReference>
<feature type="compositionally biased region" description="Gly residues" evidence="10">
    <location>
        <begin position="2873"/>
        <end position="2894"/>
    </location>
</feature>
<dbReference type="Proteomes" id="UP000613740">
    <property type="component" value="Unassembled WGS sequence"/>
</dbReference>
<dbReference type="InterPro" id="IPR016093">
    <property type="entry name" value="MIR_motif"/>
</dbReference>
<dbReference type="InterPro" id="IPR015925">
    <property type="entry name" value="Ryanodine_IP3_receptor"/>
</dbReference>
<evidence type="ECO:0000256" key="1">
    <source>
        <dbReference type="ARBA" id="ARBA00004127"/>
    </source>
</evidence>
<dbReference type="Pfam" id="PF01365">
    <property type="entry name" value="RYDR_ITPR"/>
    <property type="match status" value="2"/>
</dbReference>
<evidence type="ECO:0000256" key="11">
    <source>
        <dbReference type="SAM" id="Phobius"/>
    </source>
</evidence>
<feature type="compositionally biased region" description="Basic and acidic residues" evidence="10">
    <location>
        <begin position="2338"/>
        <end position="2350"/>
    </location>
</feature>
<dbReference type="Pfam" id="PF08709">
    <property type="entry name" value="Ins145_P3_rec"/>
    <property type="match status" value="1"/>
</dbReference>
<dbReference type="SMART" id="SM00472">
    <property type="entry name" value="MIR"/>
    <property type="match status" value="2"/>
</dbReference>
<gene>
    <name evidence="13" type="ORF">HYH02_003409</name>
</gene>
<keyword evidence="8" id="KW-1071">Ligand-gated ion channel</keyword>
<dbReference type="InterPro" id="IPR036300">
    <property type="entry name" value="MIR_dom_sf"/>
</dbReference>
<feature type="compositionally biased region" description="Basic and acidic residues" evidence="10">
    <location>
        <begin position="2862"/>
        <end position="2871"/>
    </location>
</feature>
<keyword evidence="2" id="KW-0813">Transport</keyword>
<sequence length="3219" mass="357406">MEPLTTLDALKTRTLKYGDTVFFKVDGKEAFVSASDRMTPQIRTEELSRDAAEIATGPAELMPPDLKDCIFEVTRKFQYTQKKMLINQLTIVGLVPEEVFTEVKEDGPDAEGNFQEYLLSHKSIRSKERNALMKLFRGYRNEKKTNESEYLQIVGDSILYGQTIQLRHVDTNKFLTIKRTAADVEVRALKVVLDEGGDEGSWFQVFSGYRTKAEGSRLEPGDVVALKGLAFSPGSNSQSDWPGLHVSSIRIEDIKREDMLPVEKNPYLSASKEVSAAPEVAAFKIIPFAVHERSTKLDPPLYERMCGMNSISIQDLVANTIYINYLGAYEKVDGEKSQKVLYYESPMTRKDPERVGGPDCWRVELVEPEGKWCGMPVKHLSKVRIRHLPTGMYLAANSEKAKAEAKRADMDRRGKVDDLERKRSGAGALRRVKDGAAEAPPAEDAPEAAEQQVPVTPGGVEQALRAAVATDADVLHEEGYRLVLTHRYAVPATTWQIHTIQGPDEPVGHKLYTFFKHVETGYWLSGAGPAMPPDPDDEVDDDQEKQWYPIVHPKKLERNVMQVVVVPNDFTKKVMELQRVASVIRAVSKELNRTMRKDKLPSEEELLALVAAGEEDKALAALGATQYAIKFKTRHKGLKRALRDLIYWLDKDSWADSVDSTPHAEYQALFREMGLFELIVVYMEAARVRLFATSQKLRSHALLGKLVVDSGRMCHRILQLACVGCEDNQEHMKKHEGMVQLHLSLPLTAPDTLAAIYEDNMQMMQNVSREVVQAAVSLIRLHGQQPRFINFLRQISGTRERPMPNNQNWIISEIVGEGRNPLEIFCRAGMQKRHDKRGQLINTWVISCKLDGTSRPVEEVDASIFTNDPEDMTKSAIKEWDLSGDEDSNASRDLFIYYCYTLKFIVSLCYGRNSLVRDLILQASQDYGLGLEFEGLLAAIHNENLPFGMRSYMVQVIRALYLDVEPFQPLKLPRHIRMMTKSTSNAAAANNQSVLGRTSTPEDMARITQLITTTAGYLKTMAEIRPQRSMLDKVEDAVEGAVDGAVDAMKNMLDLPPATPKGGAADEAEVIDDEERALRTVGRNTLLLNQLKLTKELFRFGMMNLDDKLTQDLLRHLLDIIQLVDAMPLDNPARFKRGYASKVVMDMKKTALSIIDFSLDMKTELHCAGIFAKFGDWQDSPKRQAYWAKKRGQQQQQQKPRMSGAGVMSLARAAGGFMGGIRSAATLAGGNKVSPAPGPSSHGGSDPEAPPPKDGSAPSETPDDGMFDWVRAAEEVIARDNDEDDFVLFKLDTIDDKEPLYKQEHSCIMKLLDLARYDDNDLTARTFALIERLTSKREKLLGELMRTFVVTDEDLVALAEVAGNHVEEAQKAYNYMGSLDPERSKDACQAATKAIDGLNSLLMVHKHVTTGANGERVFVSRATAINCQFLLADMQVHHMVIKFLKLPLKRKSGDAKTQLREVEDPNRKEVFRACLTFLRNFMVVGDLDGSTSCAPSSANQAAVLPSLELLLSFLDTQDLPASDTVIALFVKNQSVASKEGLKVIRTLLQKLIPRYGDKRSAGWLEMLSKVMVVDGQHIKRNQAEAMQRISQNEDKVLFLPSDDNRDAELRGLLGIEKMTASPTADPPVGRLAYHTACVQLLADCCIGKEPELVVKASGYMNLKDVVDVLLLRPCPKWSAASLRYIQRAYWRLMLTCYFATDTDNTKVQVRDGSNRIWPLTEDASSGGDGGGGDLLMRRYLENAAPGGAGTRAATEESCSSLIQSVLDEVERAIEEPMNALEDADSATHYLVTAVFPALKEYFVNHWHGHAGKLAIRPDAMLSNMFDKVAALDDQLKSLKDKGMGHALKAELKMARTNTRALLKAMPEESNTTGKNYNIKSLATKSQAPGKESAPSLSQATAVVAKNQKAVQEDWRTFVRKLAEMINVVINPRTNEIVEVLHVNNAFGAAVASLGMEDNPTFEQASLLRMARLLAAPFGHGVAGSNPGMSFEDLIEMLCKLLGSRDKRRKTVGPSDWKLPLMVKMVRVVRGALMLDDGHGAEDLAQMRDAWALMGLLKVGGQPVDLHDINEPPQELVMWRQSKFDKLSATKAAVTLLAHSANEVQFEAMQLLEELLRGGNTSVQGTLYEIMKRGNELSESVFANLMAVFEMCRKYISKRDYTYKAKVVKKETNILEDAAKLVVGAVGSVMDTTKAIGNKLKEGALALEVAVTGSQRTMDALLPPQPSSHQNSGRGHMASGLSNAGLPSGPGSRRSSNHGGASGADPMARQDSVRSNVQLPGETGAGAEGDPEAAAPPAPQPERSSGRLEKPPSIKRNSLSIKEPQQRTSRSGALPPLRRSAEEDNDNDKQRHSGPGPIAEAVEDDATTYNGPDEGDDEDEEEMQWQDKPPRLNHADSPYEFCKLVLSVLRQMVEGHYTNLQKLLQRQPNTIAPGSNVDLLMQAVDLFNVLQDYVGISLEVGDREVADLMMGVCMFVQEMVQGPCESNQAALAATSFLAVCNRIFDNMRYTEELVDKPEKMLAARRAMHLKCAIKTSVLNLLTSLLEHSEKPDIPDRCADILEFANIEHQVEALCRVLGMSGDPALFPEEEEQEEWEATHAPEDHDLFGINTRLSGELLLLCGYVLKLNSVRKQSPGMVRILPYIDKLFQGEDVEKMEEELEHRAVFAADLQAFLHKHLGYVEIQWGNFVEPCFFTLTPECSELVEKAVWTKVTLDRLHNTVSPDSRQFHAVKAAELVEVLVDVVDDIELEAKLTQNKWLKVVSVLGQYRMKLLELTFYLAVATLIFQALADARWGPHTPFNERGESWETVVLSVAVILQSTCTVLLYISMWYTDLNKHLNKKMPEVAEQLSNIAHNVREFFRRNGDDDDKGKRGPGGGHSGGGGGGGKGGKGDGGASAAPQTAVEKLKLAPPPEGRRRKWTDYIKVALSFIISVVTNGKFWYFSMLMAASFAGFFVSPFFLVFHFSIYFLDFDSGRQLVLAIQRSGMNILNTFVLAVLAIYSFAVVTFLVFKEPTRVDKGDGPPCDTFYQCMGAHMLTGIMGDISNLFNSDLWDTVPEYVDQDGLQQARTIFVLCFFMIWNFVLSNIFVGLIASAFEAIRDDQNTIITDRLSRCLVCSIEMYDFNQKIEGGFDEHILHQHNPLMYVFFLHHLRATEKEDYTGAESVVSSTLSNAKTSTSKGAWLPVDRSLAIEHAEQMAAQEKALADAANAKKDSGAGAQ</sequence>
<evidence type="ECO:0000256" key="3">
    <source>
        <dbReference type="ARBA" id="ARBA00022692"/>
    </source>
</evidence>
<keyword evidence="5 11" id="KW-1133">Transmembrane helix</keyword>
<feature type="region of interest" description="Disordered" evidence="10">
    <location>
        <begin position="1228"/>
        <end position="1265"/>
    </location>
</feature>
<feature type="transmembrane region" description="Helical" evidence="11">
    <location>
        <begin position="3070"/>
        <end position="3095"/>
    </location>
</feature>
<dbReference type="Pfam" id="PF00520">
    <property type="entry name" value="Ion_trans"/>
    <property type="match status" value="1"/>
</dbReference>
<feature type="region of interest" description="Disordered" evidence="10">
    <location>
        <begin position="2862"/>
        <end position="2897"/>
    </location>
</feature>
<feature type="compositionally biased region" description="Acidic residues" evidence="10">
    <location>
        <begin position="2372"/>
        <end position="2383"/>
    </location>
</feature>
<dbReference type="PROSITE" id="PS50919">
    <property type="entry name" value="MIR"/>
    <property type="match status" value="1"/>
</dbReference>
<dbReference type="OrthoDB" id="2016580at2759"/>
<dbReference type="GO" id="GO:0012505">
    <property type="term" value="C:endomembrane system"/>
    <property type="evidence" value="ECO:0007669"/>
    <property type="project" value="UniProtKB-SubCell"/>
</dbReference>
<dbReference type="InterPro" id="IPR035910">
    <property type="entry name" value="RyR/IP3R_RIH_dom_sf"/>
</dbReference>
<keyword evidence="3 11" id="KW-0812">Transmembrane</keyword>
<dbReference type="PANTHER" id="PTHR13715:SF99">
    <property type="entry name" value="INOSITOL 1,4,5-TRISPHOSPHATE RECEPTOR-LIKE PROTEIN A"/>
    <property type="match status" value="1"/>
</dbReference>
<dbReference type="GO" id="GO:0016020">
    <property type="term" value="C:membrane"/>
    <property type="evidence" value="ECO:0007669"/>
    <property type="project" value="InterPro"/>
</dbReference>
<evidence type="ECO:0000256" key="2">
    <source>
        <dbReference type="ARBA" id="ARBA00022448"/>
    </source>
</evidence>
<dbReference type="PANTHER" id="PTHR13715">
    <property type="entry name" value="RYANODINE RECEPTOR AND IP3 RECEPTOR"/>
    <property type="match status" value="1"/>
</dbReference>
<evidence type="ECO:0000256" key="4">
    <source>
        <dbReference type="ARBA" id="ARBA00022737"/>
    </source>
</evidence>
<feature type="region of interest" description="Disordered" evidence="10">
    <location>
        <begin position="2218"/>
        <end position="2392"/>
    </location>
</feature>
<dbReference type="InterPro" id="IPR005821">
    <property type="entry name" value="Ion_trans_dom"/>
</dbReference>
<dbReference type="InterPro" id="IPR014821">
    <property type="entry name" value="Ins145_P3_rcpt"/>
</dbReference>
<protein>
    <recommendedName>
        <fullName evidence="12">MIR domain-containing protein</fullName>
    </recommendedName>
</protein>
<feature type="compositionally biased region" description="Basic and acidic residues" evidence="10">
    <location>
        <begin position="404"/>
        <end position="423"/>
    </location>
</feature>
<name>A0A836B9Y3_9CHLO</name>
<keyword evidence="7 11" id="KW-0472">Membrane</keyword>
<feature type="domain" description="MIR" evidence="12">
    <location>
        <begin position="155"/>
        <end position="208"/>
    </location>
</feature>
<feature type="transmembrane region" description="Helical" evidence="11">
    <location>
        <begin position="2947"/>
        <end position="2969"/>
    </location>
</feature>
<reference evidence="13" key="1">
    <citation type="journal article" date="2020" name="bioRxiv">
        <title>Comparative genomics of Chlamydomonas.</title>
        <authorList>
            <person name="Craig R.J."/>
            <person name="Hasan A.R."/>
            <person name="Ness R.W."/>
            <person name="Keightley P.D."/>
        </authorList>
    </citation>
    <scope>NUCLEOTIDE SEQUENCE</scope>
    <source>
        <strain evidence="13">CCAP 11/173</strain>
    </source>
</reference>
<dbReference type="SUPFAM" id="SSF100909">
    <property type="entry name" value="IP3 receptor type 1 binding core, domain 2"/>
    <property type="match status" value="2"/>
</dbReference>
<evidence type="ECO:0000256" key="7">
    <source>
        <dbReference type="ARBA" id="ARBA00023136"/>
    </source>
</evidence>
<dbReference type="InterPro" id="IPR013662">
    <property type="entry name" value="RIH_assoc-dom"/>
</dbReference>
<feature type="transmembrane region" description="Helical" evidence="11">
    <location>
        <begin position="2809"/>
        <end position="2832"/>
    </location>
</feature>
<dbReference type="EMBL" id="JAEHOD010000007">
    <property type="protein sequence ID" value="KAG2451629.1"/>
    <property type="molecule type" value="Genomic_DNA"/>
</dbReference>
<evidence type="ECO:0000256" key="6">
    <source>
        <dbReference type="ARBA" id="ARBA00023065"/>
    </source>
</evidence>
<keyword evidence="6" id="KW-0406">Ion transport</keyword>
<dbReference type="Gene3D" id="1.10.287.70">
    <property type="match status" value="1"/>
</dbReference>
<proteinExistence type="predicted"/>
<feature type="region of interest" description="Disordered" evidence="10">
    <location>
        <begin position="1186"/>
        <end position="1205"/>
    </location>
</feature>
<evidence type="ECO:0000256" key="5">
    <source>
        <dbReference type="ARBA" id="ARBA00022989"/>
    </source>
</evidence>
<keyword evidence="9" id="KW-0407">Ion channel</keyword>
<evidence type="ECO:0000313" key="13">
    <source>
        <dbReference type="EMBL" id="KAG2451629.1"/>
    </source>
</evidence>
<keyword evidence="14" id="KW-1185">Reference proteome</keyword>
<feature type="transmembrane region" description="Helical" evidence="11">
    <location>
        <begin position="2922"/>
        <end position="2941"/>
    </location>
</feature>
<comment type="caution">
    <text evidence="13">The sequence shown here is derived from an EMBL/GenBank/DDBJ whole genome shotgun (WGS) entry which is preliminary data.</text>
</comment>